<name>A0A5C5VA41_9BACT</name>
<proteinExistence type="predicted"/>
<dbReference type="PANTHER" id="PTHR40394">
    <property type="entry name" value="LIPOPROTEIN-RELATED"/>
    <property type="match status" value="1"/>
</dbReference>
<dbReference type="InterPro" id="IPR009056">
    <property type="entry name" value="Cyt_c-like_dom"/>
</dbReference>
<gene>
    <name evidence="8" type="ORF">Enr8_22380</name>
</gene>
<evidence type="ECO:0000313" key="9">
    <source>
        <dbReference type="Proteomes" id="UP000318878"/>
    </source>
</evidence>
<evidence type="ECO:0000256" key="3">
    <source>
        <dbReference type="ARBA" id="ARBA00023004"/>
    </source>
</evidence>
<dbReference type="EMBL" id="SJPF01000002">
    <property type="protein sequence ID" value="TWT34823.1"/>
    <property type="molecule type" value="Genomic_DNA"/>
</dbReference>
<evidence type="ECO:0000256" key="5">
    <source>
        <dbReference type="SAM" id="MobiDB-lite"/>
    </source>
</evidence>
<dbReference type="Gene3D" id="1.10.760.10">
    <property type="entry name" value="Cytochrome c-like domain"/>
    <property type="match status" value="1"/>
</dbReference>
<feature type="transmembrane region" description="Helical" evidence="6">
    <location>
        <begin position="115"/>
        <end position="135"/>
    </location>
</feature>
<reference evidence="8 9" key="1">
    <citation type="submission" date="2019-02" db="EMBL/GenBank/DDBJ databases">
        <title>Deep-cultivation of Planctomycetes and their phenomic and genomic characterization uncovers novel biology.</title>
        <authorList>
            <person name="Wiegand S."/>
            <person name="Jogler M."/>
            <person name="Boedeker C."/>
            <person name="Pinto D."/>
            <person name="Vollmers J."/>
            <person name="Rivas-Marin E."/>
            <person name="Kohn T."/>
            <person name="Peeters S.H."/>
            <person name="Heuer A."/>
            <person name="Rast P."/>
            <person name="Oberbeckmann S."/>
            <person name="Bunk B."/>
            <person name="Jeske O."/>
            <person name="Meyerdierks A."/>
            <person name="Storesund J.E."/>
            <person name="Kallscheuer N."/>
            <person name="Luecker S."/>
            <person name="Lage O.M."/>
            <person name="Pohl T."/>
            <person name="Merkel B.J."/>
            <person name="Hornburger P."/>
            <person name="Mueller R.-W."/>
            <person name="Bruemmer F."/>
            <person name="Labrenz M."/>
            <person name="Spormann A.M."/>
            <person name="Op Den Camp H."/>
            <person name="Overmann J."/>
            <person name="Amann R."/>
            <person name="Jetten M.S.M."/>
            <person name="Mascher T."/>
            <person name="Medema M.H."/>
            <person name="Devos D.P."/>
            <person name="Kaster A.-K."/>
            <person name="Ovreas L."/>
            <person name="Rohde M."/>
            <person name="Galperin M.Y."/>
            <person name="Jogler C."/>
        </authorList>
    </citation>
    <scope>NUCLEOTIDE SEQUENCE [LARGE SCALE GENOMIC DNA]</scope>
    <source>
        <strain evidence="8 9">Enr8</strain>
    </source>
</reference>
<feature type="compositionally biased region" description="Low complexity" evidence="5">
    <location>
        <begin position="315"/>
        <end position="332"/>
    </location>
</feature>
<keyword evidence="6" id="KW-0812">Transmembrane</keyword>
<dbReference type="Pfam" id="PF11821">
    <property type="entry name" value="ActD"/>
    <property type="match status" value="1"/>
</dbReference>
<accession>A0A5C5VA41</accession>
<dbReference type="PROSITE" id="PS51007">
    <property type="entry name" value="CYTC"/>
    <property type="match status" value="1"/>
</dbReference>
<feature type="transmembrane region" description="Helical" evidence="6">
    <location>
        <begin position="61"/>
        <end position="84"/>
    </location>
</feature>
<dbReference type="RefSeq" id="WP_146431391.1">
    <property type="nucleotide sequence ID" value="NZ_SJPF01000002.1"/>
</dbReference>
<dbReference type="GO" id="GO:0020037">
    <property type="term" value="F:heme binding"/>
    <property type="evidence" value="ECO:0007669"/>
    <property type="project" value="InterPro"/>
</dbReference>
<dbReference type="AlphaFoldDB" id="A0A5C5VA41"/>
<feature type="domain" description="Cytochrome c" evidence="7">
    <location>
        <begin position="356"/>
        <end position="448"/>
    </location>
</feature>
<dbReference type="PANTHER" id="PTHR40394:SF2">
    <property type="entry name" value="QUINOL:CYTOCHROME C OXIDOREDUCTASE MEMBRANE PROTEIN"/>
    <property type="match status" value="1"/>
</dbReference>
<evidence type="ECO:0000313" key="8">
    <source>
        <dbReference type="EMBL" id="TWT34823.1"/>
    </source>
</evidence>
<keyword evidence="6" id="KW-0472">Membrane</keyword>
<organism evidence="8 9">
    <name type="scientific">Blastopirellula retiformator</name>
    <dbReference type="NCBI Taxonomy" id="2527970"/>
    <lineage>
        <taxon>Bacteria</taxon>
        <taxon>Pseudomonadati</taxon>
        <taxon>Planctomycetota</taxon>
        <taxon>Planctomycetia</taxon>
        <taxon>Pirellulales</taxon>
        <taxon>Pirellulaceae</taxon>
        <taxon>Blastopirellula</taxon>
    </lineage>
</organism>
<evidence type="ECO:0000256" key="4">
    <source>
        <dbReference type="PROSITE-ProRule" id="PRU00433"/>
    </source>
</evidence>
<keyword evidence="1 4" id="KW-0349">Heme</keyword>
<dbReference type="GO" id="GO:0009055">
    <property type="term" value="F:electron transfer activity"/>
    <property type="evidence" value="ECO:0007669"/>
    <property type="project" value="InterPro"/>
</dbReference>
<evidence type="ECO:0000256" key="1">
    <source>
        <dbReference type="ARBA" id="ARBA00022617"/>
    </source>
</evidence>
<dbReference type="OrthoDB" id="9773456at2"/>
<dbReference type="InterPro" id="IPR021776">
    <property type="entry name" value="ActD"/>
</dbReference>
<keyword evidence="2 4" id="KW-0479">Metal-binding</keyword>
<dbReference type="Proteomes" id="UP000318878">
    <property type="component" value="Unassembled WGS sequence"/>
</dbReference>
<keyword evidence="3 4" id="KW-0408">Iron</keyword>
<feature type="region of interest" description="Disordered" evidence="5">
    <location>
        <begin position="301"/>
        <end position="347"/>
    </location>
</feature>
<dbReference type="GO" id="GO:0046872">
    <property type="term" value="F:metal ion binding"/>
    <property type="evidence" value="ECO:0007669"/>
    <property type="project" value="UniProtKB-KW"/>
</dbReference>
<evidence type="ECO:0000259" key="7">
    <source>
        <dbReference type="PROSITE" id="PS51007"/>
    </source>
</evidence>
<comment type="caution">
    <text evidence="8">The sequence shown here is derived from an EMBL/GenBank/DDBJ whole genome shotgun (WGS) entry which is preliminary data.</text>
</comment>
<keyword evidence="6" id="KW-1133">Transmembrane helix</keyword>
<evidence type="ECO:0000256" key="2">
    <source>
        <dbReference type="ARBA" id="ARBA00022723"/>
    </source>
</evidence>
<evidence type="ECO:0000256" key="6">
    <source>
        <dbReference type="SAM" id="Phobius"/>
    </source>
</evidence>
<sequence>MANKKDNATPQTLGLLVEFEDQDQLLKACEAVRDAGLTKTDAHVPFPVHGIDEALGIRPTVLPWLVLAMGLTGGATGLAMQYFMNATVQPGALFSGYPYMISGKPEFSLPANIPVTFELTILLSAFGALFGMLALNKLPNFSNPLFRHKNFARATNDRFFLTIDATDPKFKANKHREMLEKLSPITIDELEADPSSDQIPTFLKYVVIVFLAALTVPPMLVWNARNTTSPLPRIHPIQDMDNQLKKKTQTTSQVFADGRSMRPRVPGSVARGEWQPIDYLTGIVPGGEMTENVALLQDEEAKPADDAQPAEEQPAVDAPADGEPAAAEGAAVEGEDKPPEPDWVTSFPETLDVDTALIERGQARFNIYCAVCHGVSGEGNGLVSLRAFEMEQPTWVQPTNLHDPNVTKQPVGRVFNTITNGIRKMPAYGAQISPEDRWAIVLYLKALQKSRDATIQDVPQIEADALKGQGN</sequence>
<dbReference type="InterPro" id="IPR036909">
    <property type="entry name" value="Cyt_c-like_dom_sf"/>
</dbReference>
<protein>
    <submittedName>
        <fullName evidence="8">Cytochrome c</fullName>
    </submittedName>
</protein>
<keyword evidence="9" id="KW-1185">Reference proteome</keyword>
<dbReference type="Pfam" id="PF13442">
    <property type="entry name" value="Cytochrome_CBB3"/>
    <property type="match status" value="1"/>
</dbReference>
<dbReference type="SUPFAM" id="SSF46626">
    <property type="entry name" value="Cytochrome c"/>
    <property type="match status" value="1"/>
</dbReference>
<feature type="transmembrane region" description="Helical" evidence="6">
    <location>
        <begin position="202"/>
        <end position="222"/>
    </location>
</feature>